<sequence length="82" mass="8684">MGVANLSLVSVEITALDGVDLIEPLTVFTGQSFPEVNGNVMFEVFGEQIIAPSPTVDLVEEEDIDVAGIGILTLSISVQHIE</sequence>
<evidence type="ECO:0000313" key="2">
    <source>
        <dbReference type="Proteomes" id="UP000281498"/>
    </source>
</evidence>
<accession>A0A3A9KEP0</accession>
<comment type="caution">
    <text evidence="1">The sequence shown here is derived from an EMBL/GenBank/DDBJ whole genome shotgun (WGS) entry which is preliminary data.</text>
</comment>
<gene>
    <name evidence="1" type="ORF">CR203_03535</name>
</gene>
<dbReference type="AlphaFoldDB" id="A0A3A9KEP0"/>
<name>A0A3A9KEP0_9BACI</name>
<evidence type="ECO:0000313" key="1">
    <source>
        <dbReference type="EMBL" id="RKL69120.1"/>
    </source>
</evidence>
<dbReference type="RefSeq" id="WP_110936240.1">
    <property type="nucleotide sequence ID" value="NZ_KZ614146.1"/>
</dbReference>
<reference evidence="1 2" key="1">
    <citation type="submission" date="2017-10" db="EMBL/GenBank/DDBJ databases">
        <title>Bacillus sp. nov., a halophilic bacterium isolated from a Keqin Lake.</title>
        <authorList>
            <person name="Wang H."/>
        </authorList>
    </citation>
    <scope>NUCLEOTIDE SEQUENCE [LARGE SCALE GENOMIC DNA]</scope>
    <source>
        <strain evidence="1 2">KCTC 13187</strain>
    </source>
</reference>
<keyword evidence="2" id="KW-1185">Reference proteome</keyword>
<dbReference type="EMBL" id="PDOE01000001">
    <property type="protein sequence ID" value="RKL69120.1"/>
    <property type="molecule type" value="Genomic_DNA"/>
</dbReference>
<dbReference type="Proteomes" id="UP000281498">
    <property type="component" value="Unassembled WGS sequence"/>
</dbReference>
<dbReference type="OrthoDB" id="2982570at2"/>
<proteinExistence type="predicted"/>
<organism evidence="1 2">
    <name type="scientific">Salipaludibacillus neizhouensis</name>
    <dbReference type="NCBI Taxonomy" id="885475"/>
    <lineage>
        <taxon>Bacteria</taxon>
        <taxon>Bacillati</taxon>
        <taxon>Bacillota</taxon>
        <taxon>Bacilli</taxon>
        <taxon>Bacillales</taxon>
        <taxon>Bacillaceae</taxon>
    </lineage>
</organism>
<protein>
    <submittedName>
        <fullName evidence="1">Uncharacterized protein</fullName>
    </submittedName>
</protein>